<dbReference type="OrthoDB" id="5987462at2759"/>
<feature type="region of interest" description="Disordered" evidence="1">
    <location>
        <begin position="793"/>
        <end position="870"/>
    </location>
</feature>
<evidence type="ECO:0000313" key="3">
    <source>
        <dbReference type="Proteomes" id="UP001152795"/>
    </source>
</evidence>
<accession>A0A6S7HGJ1</accession>
<dbReference type="AlphaFoldDB" id="A0A6S7HGJ1"/>
<sequence length="1040" mass="116618">MLGERRGEEDTETDTQMYATSDVAESEQQSPHTCSSSIEEDLANPTCVTSMRTPTITVLSDSDDSSEGNDVPIDKPARRKRNTGEFYNGNESLPVFDWQPMDKTPAEILKILLKPTADIRTCKAPPNNISHNVCFLLDTSYLVSQNDWKCDDMGAWTNNGVKRIQLALRTDGDIVPVDSPFEGYTLKRVYYKNKSSPDLKKVVSSLQGYPNSIFFQYMFDGIEHQVTPAAHGNNKRQHTPAYTRTKESTVEELRSAASSQAPKAAYHTVHKEKGGILHASSISDLPRNRDQAKYARRGHTISTNFEHIDSLAILLEQCKRQQINRDELPFIREVTGAPELRCVLGFDWQLHDIATFCTDPEEFSIFGADPTFNLGRFNVTVTSYRNLKVLDRASGNHPTMIGPMLISQTKSFDAYNNFFSKMLSLNKDTRGILAFGTDGEEELYRAMRFSFPHAIHLRCFTHFRDNCKEQLKSSRVPDEAQKEILADIFGRRVGDTLEKGLLDADNPDEFRERLSSVKEVWDSKEQEYLPAGVTPKFHNYILSKEQMLVQCMLKDVRRHAGLGDPPEPFYNNVPESANALIKRGVNFKENEMSKFCQEMSVLVLRQTEDVESAIINHGPYRLAPKFSDLELSADQWFKKNSHQKEAYVRKFHNAKMSPLTVDSSSIQPSASITSRQTQPVEISTDLTSVGITSASSTTLEHVSAKAKVLLNKVDAIIQAPTADGQAYMVESETMAKPHYVSVAKNGKVTCTDCPGWSAFKICSHSLAVAEKTGRTADYVKWLRGKGPQRPNLTALITCDSGKGVGKKSRQTATARRKVGRSSNNAPPTTVVDRLQSRPTTTSASINPPLSNPAEVSSQSSLPGGSTNPQRIHGRFYQCTNGFYSVPNFDVQPPHHQPTSNNQQLQDLQPSNDVRPSMVYPIYSAMPFSRPLEGIYVQLLQLCSPLVRTCFGCSQSLKPHGAIAIEPYDLVLVTKMNREWPDKITGERRQSFQNVYFHINLRCIKMKQPYFSPRMVTTPDSVRAHVTPVHTHFLTEFGIII</sequence>
<dbReference type="Proteomes" id="UP001152795">
    <property type="component" value="Unassembled WGS sequence"/>
</dbReference>
<keyword evidence="3" id="KW-1185">Reference proteome</keyword>
<feature type="compositionally biased region" description="Polar residues" evidence="1">
    <location>
        <begin position="896"/>
        <end position="909"/>
    </location>
</feature>
<feature type="compositionally biased region" description="Polar residues" evidence="1">
    <location>
        <begin position="46"/>
        <end position="60"/>
    </location>
</feature>
<feature type="compositionally biased region" description="Basic residues" evidence="1">
    <location>
        <begin position="804"/>
        <end position="819"/>
    </location>
</feature>
<feature type="region of interest" description="Disordered" evidence="1">
    <location>
        <begin position="887"/>
        <end position="909"/>
    </location>
</feature>
<organism evidence="2 3">
    <name type="scientific">Paramuricea clavata</name>
    <name type="common">Red gorgonian</name>
    <name type="synonym">Violescent sea-whip</name>
    <dbReference type="NCBI Taxonomy" id="317549"/>
    <lineage>
        <taxon>Eukaryota</taxon>
        <taxon>Metazoa</taxon>
        <taxon>Cnidaria</taxon>
        <taxon>Anthozoa</taxon>
        <taxon>Octocorallia</taxon>
        <taxon>Malacalcyonacea</taxon>
        <taxon>Plexauridae</taxon>
        <taxon>Paramuricea</taxon>
    </lineage>
</organism>
<gene>
    <name evidence="2" type="ORF">PACLA_8A070085</name>
</gene>
<reference evidence="2" key="1">
    <citation type="submission" date="2020-04" db="EMBL/GenBank/DDBJ databases">
        <authorList>
            <person name="Alioto T."/>
            <person name="Alioto T."/>
            <person name="Gomez Garrido J."/>
        </authorList>
    </citation>
    <scope>NUCLEOTIDE SEQUENCE</scope>
    <source>
        <strain evidence="2">A484AB</strain>
    </source>
</reference>
<dbReference type="EMBL" id="CACRXK020002527">
    <property type="protein sequence ID" value="CAB3994741.1"/>
    <property type="molecule type" value="Genomic_DNA"/>
</dbReference>
<protein>
    <submittedName>
        <fullName evidence="2">Uncharacterized protein</fullName>
    </submittedName>
</protein>
<evidence type="ECO:0000313" key="2">
    <source>
        <dbReference type="EMBL" id="CAB3994741.1"/>
    </source>
</evidence>
<name>A0A6S7HGJ1_PARCT</name>
<comment type="caution">
    <text evidence="2">The sequence shown here is derived from an EMBL/GenBank/DDBJ whole genome shotgun (WGS) entry which is preliminary data.</text>
</comment>
<proteinExistence type="predicted"/>
<feature type="compositionally biased region" description="Polar residues" evidence="1">
    <location>
        <begin position="836"/>
        <end position="869"/>
    </location>
</feature>
<evidence type="ECO:0000256" key="1">
    <source>
        <dbReference type="SAM" id="MobiDB-lite"/>
    </source>
</evidence>
<feature type="compositionally biased region" description="Polar residues" evidence="1">
    <location>
        <begin position="26"/>
        <end position="37"/>
    </location>
</feature>
<feature type="region of interest" description="Disordered" evidence="1">
    <location>
        <begin position="1"/>
        <end position="86"/>
    </location>
</feature>